<organism evidence="2 3">
    <name type="scientific">Priestia megaterium</name>
    <name type="common">Bacillus megaterium</name>
    <dbReference type="NCBI Taxonomy" id="1404"/>
    <lineage>
        <taxon>Bacteria</taxon>
        <taxon>Bacillati</taxon>
        <taxon>Bacillota</taxon>
        <taxon>Bacilli</taxon>
        <taxon>Bacillales</taxon>
        <taxon>Bacillaceae</taxon>
        <taxon>Priestia</taxon>
    </lineage>
</organism>
<keyword evidence="1" id="KW-0472">Membrane</keyword>
<feature type="transmembrane region" description="Helical" evidence="1">
    <location>
        <begin position="44"/>
        <end position="60"/>
    </location>
</feature>
<evidence type="ECO:0000256" key="1">
    <source>
        <dbReference type="SAM" id="Phobius"/>
    </source>
</evidence>
<dbReference type="RefSeq" id="WP_033580214.1">
    <property type="nucleotide sequence ID" value="NZ_JAUKEK010000001.1"/>
</dbReference>
<proteinExistence type="predicted"/>
<comment type="caution">
    <text evidence="2">The sequence shown here is derived from an EMBL/GenBank/DDBJ whole genome shotgun (WGS) entry which is preliminary data.</text>
</comment>
<keyword evidence="1" id="KW-0812">Transmembrane</keyword>
<dbReference type="AlphaFoldDB" id="A0AAX6BMK5"/>
<protein>
    <submittedName>
        <fullName evidence="2">Uncharacterized protein</fullName>
    </submittedName>
</protein>
<sequence>MEMIIAVTAGMGFLLSFYLFYFYPVMSERKGKPLSESQTYMIRELAVIVLLASAIAGSHFT</sequence>
<dbReference type="EMBL" id="BSYK01000001">
    <property type="protein sequence ID" value="GMG74934.1"/>
    <property type="molecule type" value="Genomic_DNA"/>
</dbReference>
<dbReference type="Proteomes" id="UP001165240">
    <property type="component" value="Unassembled WGS sequence"/>
</dbReference>
<feature type="transmembrane region" description="Helical" evidence="1">
    <location>
        <begin position="6"/>
        <end position="23"/>
    </location>
</feature>
<name>A0AAX6BMK5_PRIMG</name>
<gene>
    <name evidence="2" type="ORF">ShirakiTB12_34020</name>
</gene>
<keyword evidence="1" id="KW-1133">Transmembrane helix</keyword>
<evidence type="ECO:0000313" key="2">
    <source>
        <dbReference type="EMBL" id="GMG74934.1"/>
    </source>
</evidence>
<reference evidence="2" key="1">
    <citation type="journal article" date="2024" name="Appl Microbiol">
        <title>Effect of kuratsuki Bacillus and Priestia on Taste of Sake.</title>
        <authorList>
            <person name="Kobayashi K."/>
            <person name="Nishida H."/>
        </authorList>
    </citation>
    <scope>NUCLEOTIDE SEQUENCE</scope>
    <source>
        <strain evidence="2">B-12</strain>
    </source>
</reference>
<accession>A0AAX6BMK5</accession>
<evidence type="ECO:0000313" key="3">
    <source>
        <dbReference type="Proteomes" id="UP001165240"/>
    </source>
</evidence>